<dbReference type="Proteomes" id="UP000663722">
    <property type="component" value="Chromosome"/>
</dbReference>
<dbReference type="KEGG" id="dmm:dnm_073080"/>
<evidence type="ECO:0008006" key="3">
    <source>
        <dbReference type="Google" id="ProtNLM"/>
    </source>
</evidence>
<gene>
    <name evidence="1" type="ORF">dnm_073080</name>
</gene>
<proteinExistence type="predicted"/>
<evidence type="ECO:0000313" key="2">
    <source>
        <dbReference type="Proteomes" id="UP000663722"/>
    </source>
</evidence>
<protein>
    <recommendedName>
        <fullName evidence="3">Lipoprotein</fullName>
    </recommendedName>
</protein>
<dbReference type="NCBIfam" id="NF047637">
    <property type="entry name" value="lipo_CC0125"/>
    <property type="match status" value="1"/>
</dbReference>
<keyword evidence="2" id="KW-1185">Reference proteome</keyword>
<name>A0A975GRQ0_9BACT</name>
<dbReference type="EMBL" id="CP061800">
    <property type="protein sequence ID" value="QTA91244.1"/>
    <property type="molecule type" value="Genomic_DNA"/>
</dbReference>
<dbReference type="AlphaFoldDB" id="A0A975GRQ0"/>
<organism evidence="1 2">
    <name type="scientific">Desulfonema magnum</name>
    <dbReference type="NCBI Taxonomy" id="45655"/>
    <lineage>
        <taxon>Bacteria</taxon>
        <taxon>Pseudomonadati</taxon>
        <taxon>Thermodesulfobacteriota</taxon>
        <taxon>Desulfobacteria</taxon>
        <taxon>Desulfobacterales</taxon>
        <taxon>Desulfococcaceae</taxon>
        <taxon>Desulfonema</taxon>
    </lineage>
</organism>
<sequence>MVLALIFLAGCVTTYHPKDFAGFGFEEVNVDGDTYVVYFRANSLTTPDVVSKYLLYRCAELTLIEKGYDYFTVVESEDMSRVVSSGCLGGSSTYPGFSKTIKIFKGRKPSKYENAYEARTVMKNLEDFMRGNRF</sequence>
<reference evidence="1" key="1">
    <citation type="journal article" date="2021" name="Microb. Physiol.">
        <title>Proteogenomic Insights into the Physiology of Marine, Sulfate-Reducing, Filamentous Desulfonema limicola and Desulfonema magnum.</title>
        <authorList>
            <person name="Schnaars V."/>
            <person name="Wohlbrand L."/>
            <person name="Scheve S."/>
            <person name="Hinrichs C."/>
            <person name="Reinhardt R."/>
            <person name="Rabus R."/>
        </authorList>
    </citation>
    <scope>NUCLEOTIDE SEQUENCE</scope>
    <source>
        <strain evidence="1">4be13</strain>
    </source>
</reference>
<accession>A0A975GRQ0</accession>
<evidence type="ECO:0000313" key="1">
    <source>
        <dbReference type="EMBL" id="QTA91244.1"/>
    </source>
</evidence>